<dbReference type="Gene3D" id="2.60.40.1220">
    <property type="match status" value="1"/>
</dbReference>
<evidence type="ECO:0000256" key="3">
    <source>
        <dbReference type="SAM" id="SignalP"/>
    </source>
</evidence>
<dbReference type="InterPro" id="IPR014755">
    <property type="entry name" value="Cu-Rt/internalin_Ig-like"/>
</dbReference>
<keyword evidence="2" id="KW-0378">Hydrolase</keyword>
<feature type="domain" description="SLH" evidence="4">
    <location>
        <begin position="158"/>
        <end position="225"/>
    </location>
</feature>
<dbReference type="Gene3D" id="2.60.40.1120">
    <property type="entry name" value="Carboxypeptidase-like, regulatory domain"/>
    <property type="match status" value="1"/>
</dbReference>
<dbReference type="Pfam" id="PF00395">
    <property type="entry name" value="SLH"/>
    <property type="match status" value="2"/>
</dbReference>
<evidence type="ECO:0000256" key="2">
    <source>
        <dbReference type="PROSITE-ProRule" id="PRU10060"/>
    </source>
</evidence>
<comment type="similarity">
    <text evidence="2">Belongs to the glycosyl hydrolase 9 (cellulase E) family.</text>
</comment>
<keyword evidence="2" id="KW-0119">Carbohydrate metabolism</keyword>
<keyword evidence="6" id="KW-1185">Reference proteome</keyword>
<keyword evidence="2" id="KW-0326">Glycosidase</keyword>
<dbReference type="InterPro" id="IPR046780">
    <property type="entry name" value="aBig_2"/>
</dbReference>
<evidence type="ECO:0000313" key="6">
    <source>
        <dbReference type="Proteomes" id="UP001469365"/>
    </source>
</evidence>
<reference evidence="5 6" key="1">
    <citation type="submission" date="2024-04" db="EMBL/GenBank/DDBJ databases">
        <title>draft genome sequnece of Paenibacillus filicis.</title>
        <authorList>
            <person name="Kim D.-U."/>
        </authorList>
    </citation>
    <scope>NUCLEOTIDE SEQUENCE [LARGE SCALE GENOMIC DNA]</scope>
    <source>
        <strain evidence="5 6">KACC14197</strain>
    </source>
</reference>
<proteinExistence type="inferred from homology"/>
<dbReference type="InterPro" id="IPR001119">
    <property type="entry name" value="SLH_dom"/>
</dbReference>
<dbReference type="PANTHER" id="PTHR43308">
    <property type="entry name" value="OUTER MEMBRANE PROTEIN ALPHA-RELATED"/>
    <property type="match status" value="1"/>
</dbReference>
<protein>
    <submittedName>
        <fullName evidence="5">S-layer homology domain-containing protein</fullName>
    </submittedName>
</protein>
<keyword evidence="1 3" id="KW-0732">Signal</keyword>
<evidence type="ECO:0000313" key="5">
    <source>
        <dbReference type="EMBL" id="MEK8130335.1"/>
    </source>
</evidence>
<keyword evidence="2" id="KW-0624">Polysaccharide degradation</keyword>
<feature type="signal peptide" evidence="3">
    <location>
        <begin position="1"/>
        <end position="28"/>
    </location>
</feature>
<evidence type="ECO:0000256" key="1">
    <source>
        <dbReference type="ARBA" id="ARBA00022729"/>
    </source>
</evidence>
<dbReference type="InterPro" id="IPR036116">
    <property type="entry name" value="FN3_sf"/>
</dbReference>
<dbReference type="InterPro" id="IPR013783">
    <property type="entry name" value="Ig-like_fold"/>
</dbReference>
<evidence type="ECO:0000259" key="4">
    <source>
        <dbReference type="PROSITE" id="PS51272"/>
    </source>
</evidence>
<name>A0ABU9DQH6_9BACL</name>
<dbReference type="RefSeq" id="WP_341417467.1">
    <property type="nucleotide sequence ID" value="NZ_JBBPCC010000014.1"/>
</dbReference>
<dbReference type="PROSITE" id="PS51272">
    <property type="entry name" value="SLH"/>
    <property type="match status" value="3"/>
</dbReference>
<organism evidence="5 6">
    <name type="scientific">Paenibacillus filicis</name>
    <dbReference type="NCBI Taxonomy" id="669464"/>
    <lineage>
        <taxon>Bacteria</taxon>
        <taxon>Bacillati</taxon>
        <taxon>Bacillota</taxon>
        <taxon>Bacilli</taxon>
        <taxon>Bacillales</taxon>
        <taxon>Paenibacillaceae</taxon>
        <taxon>Paenibacillus</taxon>
    </lineage>
</organism>
<dbReference type="PANTHER" id="PTHR43308:SF5">
    <property type="entry name" value="S-LAYER PROTEIN _ PEPTIDOGLYCAN ENDO-BETA-N-ACETYLGLUCOSAMINIDASE"/>
    <property type="match status" value="1"/>
</dbReference>
<gene>
    <name evidence="5" type="ORF">WMW72_20730</name>
</gene>
<dbReference type="SUPFAM" id="SSF49464">
    <property type="entry name" value="Carboxypeptidase regulatory domain-like"/>
    <property type="match status" value="1"/>
</dbReference>
<feature type="active site" evidence="2">
    <location>
        <position position="39"/>
    </location>
</feature>
<accession>A0ABU9DQH6</accession>
<dbReference type="Proteomes" id="UP001469365">
    <property type="component" value="Unassembled WGS sequence"/>
</dbReference>
<dbReference type="InterPro" id="IPR033126">
    <property type="entry name" value="Glyco_hydro_9_Asp/Glu_AS"/>
</dbReference>
<feature type="chain" id="PRO_5045491861" evidence="3">
    <location>
        <begin position="29"/>
        <end position="1165"/>
    </location>
</feature>
<feature type="active site" evidence="2">
    <location>
        <position position="48"/>
    </location>
</feature>
<feature type="domain" description="SLH" evidence="4">
    <location>
        <begin position="93"/>
        <end position="156"/>
    </location>
</feature>
<sequence length="1165" mass="126348">MRVRLPQRIIGCLTSGTMLATLLLPAIAAGAEPQSVFTDIAASYASHEITELANAGILAGYQDGSFQPAKAITRAELAKILVVSKGLKETPEQAAAFQDVQPDSWYRGYVGALVASGITQGTSEHTFSPEAQVTREELVVFFVRSLGLEQEAKQFSEAGLFSDEIDIAEWAQPAVKLSAKIGFINGLEGADGKLTFKPKQQADRQALARLAYEFKVNQADYTAKGKKLVNELNQPGSKASEIKSVKSASSTSIEVTFASPIEGLSKEHFSFEPELKVTTAAFQTGSKTVVILTTETQSAGKEYKLSYKGEATKHSVTGASSFFGGGGGGGGSTGNNGSTNTQGVKELLASGKPQTSLTITKDGEYGPAAGSVTTVKELTVDPGVNGKVILKNINPEQLIVLSGGVNSIVLKNTAVNQLKVNAIHNQGKEVRIEAQSGAIIASTEVLSQAILEASSSEASLGSIILKPSAAGKSVTLRGLVDSDVTVEAPDVKLKAEPPTTGSSVSGTVVKSLVVKANTQLITDNAAIWRIIRIAAPKTKLQLTGTGKIEQVHVTRDASDSELILDSGVQLSTLKGEAPVQIKANAEDIDKVVFEGNQIKIEFDPVIVAEFKNKAIQRLTDLFSKLNNYGYDELVDHLKIADLALEAAKKWGVTQQDFEPWSLEGYQRAKKAYEVMTYAWNETKITYQEGDSADSVTKRPVLANGSQQDYTVIWNSSRSDLISGWGEFTRPASGAGDAVVTLEAIIYYGWYNVSKTFVITIKQYDAKVQRLDSLRPDLVAVEFDSPLAGPVVNDFVFDQNLSVQSVTYYPQFPKIVLLTVDGQKQDTIYKFIYKGGTTDKTLTGSLRNLCSNSTCPLPSGSGNIPIPGVWVNGSLEGYVWDRIGQKVSGADVVLDGTNLKTQTDAWGYYRFNDVPSGKAYTVTASKEGYSKETSPSFILGSGEPRQLFLHLKEKPRLMKDFQVYFVSYNSFMFRTEWVGGYPDQVKVFSNGQWMTSINGFNDKIESLKPATTYQFTFQACNAAGCSSEEQREVTTKAWLGFEPPIPYNSVTQAVYAPLVKRTDTEEKYILPKSAQGADTILLKLKDLSDHQVNLQNAVDYSDVVIGRIPGDNLTGHKLNLNGQSYLAIPLDKTGLTNRAYWIAGLKYRLAGKLYDVEFMDYSLDFE</sequence>
<dbReference type="EMBL" id="JBBPCC010000014">
    <property type="protein sequence ID" value="MEK8130335.1"/>
    <property type="molecule type" value="Genomic_DNA"/>
</dbReference>
<dbReference type="Pfam" id="PF13620">
    <property type="entry name" value="CarboxypepD_reg"/>
    <property type="match status" value="1"/>
</dbReference>
<dbReference type="Pfam" id="PF20578">
    <property type="entry name" value="aBig_2"/>
    <property type="match status" value="1"/>
</dbReference>
<dbReference type="InterPro" id="IPR008969">
    <property type="entry name" value="CarboxyPept-like_regulatory"/>
</dbReference>
<dbReference type="InterPro" id="IPR051465">
    <property type="entry name" value="Cell_Envelope_Struct_Comp"/>
</dbReference>
<feature type="domain" description="SLH" evidence="4">
    <location>
        <begin position="32"/>
        <end position="92"/>
    </location>
</feature>
<comment type="caution">
    <text evidence="5">The sequence shown here is derived from an EMBL/GenBank/DDBJ whole genome shotgun (WGS) entry which is preliminary data.</text>
</comment>
<dbReference type="SUPFAM" id="SSF49265">
    <property type="entry name" value="Fibronectin type III"/>
    <property type="match status" value="1"/>
</dbReference>
<dbReference type="Gene3D" id="2.60.40.10">
    <property type="entry name" value="Immunoglobulins"/>
    <property type="match status" value="1"/>
</dbReference>
<dbReference type="PROSITE" id="PS00698">
    <property type="entry name" value="GH9_3"/>
    <property type="match status" value="1"/>
</dbReference>